<reference evidence="1" key="1">
    <citation type="journal article" date="2013" name="Genome Announc.">
        <title>Draft Genome Sequence of Loktanella cinnabarina LL-001T, Isolated from Deep-Sea Floor Sediment.</title>
        <authorList>
            <person name="Nishi S."/>
            <person name="Tsubouchi T."/>
            <person name="Takaki Y."/>
            <person name="Koyanagi R."/>
            <person name="Satoh N."/>
            <person name="Maruyama T."/>
            <person name="Hatada Y."/>
        </authorList>
    </citation>
    <scope>NUCLEOTIDE SEQUENCE [LARGE SCALE GENOMIC DNA]</scope>
    <source>
        <strain evidence="1">LL-001</strain>
    </source>
</reference>
<evidence type="ECO:0000313" key="1">
    <source>
        <dbReference type="EMBL" id="GAD56963.1"/>
    </source>
</evidence>
<evidence type="ECO:0000313" key="2">
    <source>
        <dbReference type="Proteomes" id="UP000016566"/>
    </source>
</evidence>
<comment type="caution">
    <text evidence="1">The sequence shown here is derived from an EMBL/GenBank/DDBJ whole genome shotgun (WGS) entry which is preliminary data.</text>
</comment>
<keyword evidence="2" id="KW-1185">Reference proteome</keyword>
<dbReference type="RefSeq" id="WP_021695064.1">
    <property type="nucleotide sequence ID" value="NZ_BATB01000054.1"/>
</dbReference>
<gene>
    <name evidence="1" type="ORF">MBELCI_3015</name>
</gene>
<dbReference type="Proteomes" id="UP000016566">
    <property type="component" value="Unassembled WGS sequence"/>
</dbReference>
<dbReference type="OrthoDB" id="7842549at2"/>
<dbReference type="STRING" id="1337093.MBELCI_3015"/>
<dbReference type="eggNOG" id="ENOG50338BF">
    <property type="taxonomic scope" value="Bacteria"/>
</dbReference>
<proteinExistence type="predicted"/>
<name>U3AQF5_9RHOB</name>
<organism evidence="1 2">
    <name type="scientific">Limimaricola cinnabarinus LL-001</name>
    <dbReference type="NCBI Taxonomy" id="1337093"/>
    <lineage>
        <taxon>Bacteria</taxon>
        <taxon>Pseudomonadati</taxon>
        <taxon>Pseudomonadota</taxon>
        <taxon>Alphaproteobacteria</taxon>
        <taxon>Rhodobacterales</taxon>
        <taxon>Paracoccaceae</taxon>
        <taxon>Limimaricola</taxon>
    </lineage>
</organism>
<sequence length="255" mass="27072">MQSSNLLEAIWRGDIACVENSDTGVRFGRLLDALMPMRRIGLMRGDRVGGQILPEQTELMPALALGDVIEEELSLATPQGALVVILDRAAMRPGAGDAARSQLAGRLVGELLIDAVQRGVFSAQQETTALYLLAQGYDALSRSPELARLGLVPAPFRAGLAAVLAGLWTGPVVRGSDPDELICGPLFLDSPRLRAYLETLDASFEAPAAGLATVGLVRFDATGRSHDAWLRAIGRRVDDLLRQSCTAQGETAGEG</sequence>
<accession>U3AQF5</accession>
<protein>
    <submittedName>
        <fullName evidence="1">Uncharacterized protein</fullName>
    </submittedName>
</protein>
<dbReference type="AlphaFoldDB" id="U3AQF5"/>
<dbReference type="EMBL" id="BATB01000054">
    <property type="protein sequence ID" value="GAD56963.1"/>
    <property type="molecule type" value="Genomic_DNA"/>
</dbReference>